<dbReference type="Proteomes" id="UP000289411">
    <property type="component" value="Unassembled WGS sequence"/>
</dbReference>
<sequence>MKTLIAAAALSSLVAGSAFAAEPATGTMANGAMANGGITMADHATATIHYVTVSPADIMSSKLVGQDVYNNQGDKIGNVADLVIDNGKTITGIVLSVGGFLGMGEHYVLIEPSSMVLSDKNGLHGVVDTSKDSLKNAPAFNYKKS</sequence>
<dbReference type="OrthoDB" id="7818259at2"/>
<evidence type="ECO:0000313" key="3">
    <source>
        <dbReference type="EMBL" id="RYB05291.1"/>
    </source>
</evidence>
<dbReference type="Pfam" id="PF05239">
    <property type="entry name" value="PRC"/>
    <property type="match status" value="1"/>
</dbReference>
<feature type="signal peptide" evidence="1">
    <location>
        <begin position="1"/>
        <end position="20"/>
    </location>
</feature>
<dbReference type="InterPro" id="IPR011033">
    <property type="entry name" value="PRC_barrel-like_sf"/>
</dbReference>
<reference evidence="3 4" key="1">
    <citation type="submission" date="2018-09" db="EMBL/GenBank/DDBJ databases">
        <authorList>
            <person name="Grouzdev D.S."/>
            <person name="Krutkina M.S."/>
        </authorList>
    </citation>
    <scope>NUCLEOTIDE SEQUENCE [LARGE SCALE GENOMIC DNA]</scope>
    <source>
        <strain evidence="3 4">RmlP001</strain>
    </source>
</reference>
<dbReference type="AlphaFoldDB" id="A0A4Q2RCQ0"/>
<dbReference type="SUPFAM" id="SSF50346">
    <property type="entry name" value="PRC-barrel domain"/>
    <property type="match status" value="1"/>
</dbReference>
<comment type="caution">
    <text evidence="3">The sequence shown here is derived from an EMBL/GenBank/DDBJ whole genome shotgun (WGS) entry which is preliminary data.</text>
</comment>
<reference evidence="3 4" key="2">
    <citation type="submission" date="2019-02" db="EMBL/GenBank/DDBJ databases">
        <title>'Lichenibacterium ramalinii' gen. nov. sp. nov., 'Lichenibacterium minor' gen. nov. sp. nov.</title>
        <authorList>
            <person name="Pankratov T."/>
        </authorList>
    </citation>
    <scope>NUCLEOTIDE SEQUENCE [LARGE SCALE GENOMIC DNA]</scope>
    <source>
        <strain evidence="3 4">RmlP001</strain>
    </source>
</reference>
<dbReference type="InterPro" id="IPR027275">
    <property type="entry name" value="PRC-brl_dom"/>
</dbReference>
<proteinExistence type="predicted"/>
<keyword evidence="1" id="KW-0732">Signal</keyword>
<organism evidence="3 4">
    <name type="scientific">Lichenibacterium ramalinae</name>
    <dbReference type="NCBI Taxonomy" id="2316527"/>
    <lineage>
        <taxon>Bacteria</taxon>
        <taxon>Pseudomonadati</taxon>
        <taxon>Pseudomonadota</taxon>
        <taxon>Alphaproteobacteria</taxon>
        <taxon>Hyphomicrobiales</taxon>
        <taxon>Lichenihabitantaceae</taxon>
        <taxon>Lichenibacterium</taxon>
    </lineage>
</organism>
<evidence type="ECO:0000256" key="1">
    <source>
        <dbReference type="SAM" id="SignalP"/>
    </source>
</evidence>
<name>A0A4Q2RCQ0_9HYPH</name>
<feature type="chain" id="PRO_5020981606" evidence="1">
    <location>
        <begin position="21"/>
        <end position="145"/>
    </location>
</feature>
<feature type="domain" description="PRC-barrel" evidence="2">
    <location>
        <begin position="61"/>
        <end position="118"/>
    </location>
</feature>
<dbReference type="PANTHER" id="PTHR36505">
    <property type="entry name" value="BLR1072 PROTEIN"/>
    <property type="match status" value="1"/>
</dbReference>
<dbReference type="EMBL" id="QYBC01000007">
    <property type="protein sequence ID" value="RYB05291.1"/>
    <property type="molecule type" value="Genomic_DNA"/>
</dbReference>
<gene>
    <name evidence="3" type="ORF">D3272_10095</name>
</gene>
<evidence type="ECO:0000259" key="2">
    <source>
        <dbReference type="Pfam" id="PF05239"/>
    </source>
</evidence>
<keyword evidence="4" id="KW-1185">Reference proteome</keyword>
<protein>
    <submittedName>
        <fullName evidence="3">PRC-barrel domain containing protein</fullName>
    </submittedName>
</protein>
<dbReference type="Gene3D" id="2.30.30.240">
    <property type="entry name" value="PRC-barrel domain"/>
    <property type="match status" value="1"/>
</dbReference>
<accession>A0A4Q2RCQ0</accession>
<dbReference type="PANTHER" id="PTHR36505:SF1">
    <property type="entry name" value="BLR1072 PROTEIN"/>
    <property type="match status" value="1"/>
</dbReference>
<evidence type="ECO:0000313" key="4">
    <source>
        <dbReference type="Proteomes" id="UP000289411"/>
    </source>
</evidence>
<dbReference type="RefSeq" id="WP_129219041.1">
    <property type="nucleotide sequence ID" value="NZ_QYBC01000007.1"/>
</dbReference>